<dbReference type="InterPro" id="IPR047867">
    <property type="entry name" value="Ribosomal_uL22_bac/org-type"/>
</dbReference>
<dbReference type="EMBL" id="BDSP01000202">
    <property type="protein sequence ID" value="GAX23557.1"/>
    <property type="molecule type" value="Genomic_DNA"/>
</dbReference>
<organism evidence="6 7">
    <name type="scientific">Fistulifera solaris</name>
    <name type="common">Oleaginous diatom</name>
    <dbReference type="NCBI Taxonomy" id="1519565"/>
    <lineage>
        <taxon>Eukaryota</taxon>
        <taxon>Sar</taxon>
        <taxon>Stramenopiles</taxon>
        <taxon>Ochrophyta</taxon>
        <taxon>Bacillariophyta</taxon>
        <taxon>Bacillariophyceae</taxon>
        <taxon>Bacillariophycidae</taxon>
        <taxon>Naviculales</taxon>
        <taxon>Naviculaceae</taxon>
        <taxon>Fistulifera</taxon>
    </lineage>
</organism>
<evidence type="ECO:0000256" key="3">
    <source>
        <dbReference type="ARBA" id="ARBA00023274"/>
    </source>
</evidence>
<keyword evidence="7" id="KW-1185">Reference proteome</keyword>
<evidence type="ECO:0000256" key="4">
    <source>
        <dbReference type="RuleBase" id="RU004005"/>
    </source>
</evidence>
<name>A0A1Z5KBD1_FISSO</name>
<dbReference type="GO" id="GO:0003735">
    <property type="term" value="F:structural constituent of ribosome"/>
    <property type="evidence" value="ECO:0007669"/>
    <property type="project" value="InterPro"/>
</dbReference>
<dbReference type="SUPFAM" id="SSF54843">
    <property type="entry name" value="Ribosomal protein L22"/>
    <property type="match status" value="1"/>
</dbReference>
<comment type="similarity">
    <text evidence="1 4">Belongs to the universal ribosomal protein uL22 family.</text>
</comment>
<gene>
    <name evidence="6" type="ORF">FisN_14Hh266</name>
</gene>
<sequence>MSSLLTGSLCRKLAGLTLKNEASAVRGIVTKRSALSISSSSQLSTSLSRFGSSSTSLYSSLSLVMKNLNNILLTRSQSTVAASEIQAAPTLIAPQIIHTEDGRRFAAFDMQKHPKLKPHIVKRRLSRMRTYVGQEKNIRHSPWKLNRICQLVSGLPLPEALTQLEFCQKAKAPIVQKALKRTANRADLQDGLQPSQLEVAECFATKGTPLKRIKTMGRGRSGRMEHKHSHIRLVLREIDFKLRIYQAPSLNQKKKWFLLQQQAERDGARATAEREEVKRLEREALASGKSDKK</sequence>
<dbReference type="CDD" id="cd00336">
    <property type="entry name" value="Ribosomal_L22"/>
    <property type="match status" value="1"/>
</dbReference>
<evidence type="ECO:0000256" key="2">
    <source>
        <dbReference type="ARBA" id="ARBA00022980"/>
    </source>
</evidence>
<keyword evidence="3 4" id="KW-0687">Ribonucleoprotein</keyword>
<feature type="region of interest" description="Disordered" evidence="5">
    <location>
        <begin position="267"/>
        <end position="293"/>
    </location>
</feature>
<dbReference type="PANTHER" id="PTHR13501">
    <property type="entry name" value="CHLOROPLAST 50S RIBOSOMAL PROTEIN L22-RELATED"/>
    <property type="match status" value="1"/>
</dbReference>
<reference evidence="6 7" key="1">
    <citation type="journal article" date="2015" name="Plant Cell">
        <title>Oil accumulation by the oleaginous diatom Fistulifera solaris as revealed by the genome and transcriptome.</title>
        <authorList>
            <person name="Tanaka T."/>
            <person name="Maeda Y."/>
            <person name="Veluchamy A."/>
            <person name="Tanaka M."/>
            <person name="Abida H."/>
            <person name="Marechal E."/>
            <person name="Bowler C."/>
            <person name="Muto M."/>
            <person name="Sunaga Y."/>
            <person name="Tanaka M."/>
            <person name="Yoshino T."/>
            <person name="Taniguchi T."/>
            <person name="Fukuda Y."/>
            <person name="Nemoto M."/>
            <person name="Matsumoto M."/>
            <person name="Wong P.S."/>
            <person name="Aburatani S."/>
            <person name="Fujibuchi W."/>
        </authorList>
    </citation>
    <scope>NUCLEOTIDE SEQUENCE [LARGE SCALE GENOMIC DNA]</scope>
    <source>
        <strain evidence="6 7">JPCC DA0580</strain>
    </source>
</reference>
<evidence type="ECO:0000313" key="7">
    <source>
        <dbReference type="Proteomes" id="UP000198406"/>
    </source>
</evidence>
<dbReference type="Gene3D" id="3.90.470.10">
    <property type="entry name" value="Ribosomal protein L22/L17"/>
    <property type="match status" value="1"/>
</dbReference>
<dbReference type="PANTHER" id="PTHR13501:SF10">
    <property type="entry name" value="LARGE RIBOSOMAL SUBUNIT PROTEIN UL22M"/>
    <property type="match status" value="1"/>
</dbReference>
<accession>A0A1Z5KBD1</accession>
<dbReference type="Pfam" id="PF00237">
    <property type="entry name" value="Ribosomal_L22"/>
    <property type="match status" value="1"/>
</dbReference>
<evidence type="ECO:0000256" key="5">
    <source>
        <dbReference type="SAM" id="MobiDB-lite"/>
    </source>
</evidence>
<dbReference type="InterPro" id="IPR036394">
    <property type="entry name" value="Ribosomal_uL22_sf"/>
</dbReference>
<dbReference type="GO" id="GO:0015934">
    <property type="term" value="C:large ribosomal subunit"/>
    <property type="evidence" value="ECO:0007669"/>
    <property type="project" value="InterPro"/>
</dbReference>
<keyword evidence="2 4" id="KW-0689">Ribosomal protein</keyword>
<protein>
    <recommendedName>
        <fullName evidence="8">Large subunit ribosomal protein L22</fullName>
    </recommendedName>
</protein>
<proteinExistence type="inferred from homology"/>
<dbReference type="AlphaFoldDB" id="A0A1Z5KBD1"/>
<dbReference type="Proteomes" id="UP000198406">
    <property type="component" value="Unassembled WGS sequence"/>
</dbReference>
<dbReference type="GO" id="GO:0006412">
    <property type="term" value="P:translation"/>
    <property type="evidence" value="ECO:0007669"/>
    <property type="project" value="InterPro"/>
</dbReference>
<comment type="caution">
    <text evidence="6">The sequence shown here is derived from an EMBL/GenBank/DDBJ whole genome shotgun (WGS) entry which is preliminary data.</text>
</comment>
<dbReference type="InParanoid" id="A0A1Z5KBD1"/>
<dbReference type="OrthoDB" id="416470at2759"/>
<dbReference type="InterPro" id="IPR001063">
    <property type="entry name" value="Ribosomal_uL22"/>
</dbReference>
<evidence type="ECO:0008006" key="8">
    <source>
        <dbReference type="Google" id="ProtNLM"/>
    </source>
</evidence>
<evidence type="ECO:0000256" key="1">
    <source>
        <dbReference type="ARBA" id="ARBA00009451"/>
    </source>
</evidence>
<evidence type="ECO:0000313" key="6">
    <source>
        <dbReference type="EMBL" id="GAX23557.1"/>
    </source>
</evidence>